<dbReference type="InParanoid" id="M7XE95"/>
<dbReference type="EMBL" id="AMZY02000011">
    <property type="protein sequence ID" value="EMS32853.1"/>
    <property type="molecule type" value="Genomic_DNA"/>
</dbReference>
<sequence length="57" mass="6685">MDKSENWNKILCRKSSEITKRMPVAMKKIICPTGYTLIPNKWLFYISIERLGQDPTP</sequence>
<dbReference type="AlphaFoldDB" id="M7XE95"/>
<dbReference type="STRING" id="1239962.C943_00859"/>
<reference evidence="1" key="1">
    <citation type="submission" date="2013-01" db="EMBL/GenBank/DDBJ databases">
        <title>Genome assembly of Mariniradius saccharolyticus AK6.</title>
        <authorList>
            <person name="Vaidya B."/>
            <person name="Khatri I."/>
            <person name="Tanuku N.R.S."/>
            <person name="Subramanian S."/>
            <person name="Pinnaka A."/>
        </authorList>
    </citation>
    <scope>NUCLEOTIDE SEQUENCE [LARGE SCALE GENOMIC DNA]</scope>
    <source>
        <strain evidence="1">AK6</strain>
    </source>
</reference>
<proteinExistence type="predicted"/>
<gene>
    <name evidence="1" type="ORF">C943_00859</name>
</gene>
<comment type="caution">
    <text evidence="1">The sequence shown here is derived from an EMBL/GenBank/DDBJ whole genome shotgun (WGS) entry which is preliminary data.</text>
</comment>
<organism evidence="1 2">
    <name type="scientific">Mariniradius saccharolyticus AK6</name>
    <dbReference type="NCBI Taxonomy" id="1239962"/>
    <lineage>
        <taxon>Bacteria</taxon>
        <taxon>Pseudomonadati</taxon>
        <taxon>Bacteroidota</taxon>
        <taxon>Cytophagia</taxon>
        <taxon>Cytophagales</taxon>
        <taxon>Cyclobacteriaceae</taxon>
        <taxon>Mariniradius</taxon>
    </lineage>
</organism>
<keyword evidence="2" id="KW-1185">Reference proteome</keyword>
<evidence type="ECO:0000313" key="1">
    <source>
        <dbReference type="EMBL" id="EMS32853.1"/>
    </source>
</evidence>
<dbReference type="Proteomes" id="UP000010953">
    <property type="component" value="Unassembled WGS sequence"/>
</dbReference>
<accession>M7XE95</accession>
<protein>
    <submittedName>
        <fullName evidence="1">Uncharacterized protein</fullName>
    </submittedName>
</protein>
<evidence type="ECO:0000313" key="2">
    <source>
        <dbReference type="Proteomes" id="UP000010953"/>
    </source>
</evidence>
<name>M7XE95_9BACT</name>